<dbReference type="AlphaFoldDB" id="A0A100WTF9"/>
<evidence type="ECO:0000313" key="5">
    <source>
        <dbReference type="Proteomes" id="UP000069705"/>
    </source>
</evidence>
<dbReference type="SUPFAM" id="SSF51197">
    <property type="entry name" value="Clavaminate synthase-like"/>
    <property type="match status" value="1"/>
</dbReference>
<dbReference type="RefSeq" id="WP_061264319.1">
    <property type="nucleotide sequence ID" value="NZ_BCSZ01000035.1"/>
</dbReference>
<gene>
    <name evidence="4" type="ORF">RMCFA_3876</name>
</gene>
<dbReference type="Gene3D" id="2.60.120.620">
    <property type="entry name" value="q2cbj1_9rhob like domain"/>
    <property type="match status" value="1"/>
</dbReference>
<organism evidence="4 5">
    <name type="scientific">Mycolicibacterium fortuitum subsp. acetamidolyticum</name>
    <dbReference type="NCBI Taxonomy" id="144550"/>
    <lineage>
        <taxon>Bacteria</taxon>
        <taxon>Bacillati</taxon>
        <taxon>Actinomycetota</taxon>
        <taxon>Actinomycetes</taxon>
        <taxon>Mycobacteriales</taxon>
        <taxon>Mycobacteriaceae</taxon>
        <taxon>Mycolicibacterium</taxon>
    </lineage>
</organism>
<protein>
    <submittedName>
        <fullName evidence="4">Phytanoyl-CoA dioxygenase (PhyH)-like protein</fullName>
    </submittedName>
</protein>
<reference evidence="4 5" key="1">
    <citation type="journal article" date="2016" name="Genome Announc.">
        <title>Draft Genome Sequences of Five Rapidly Growing Mycobacterium Species, M. thermoresistibile, M. fortuitum subsp. acetamidolyticum, M. canariasense, M. brisbanense, and M. novocastrense.</title>
        <authorList>
            <person name="Katahira K."/>
            <person name="Ogura Y."/>
            <person name="Gotoh Y."/>
            <person name="Hayashi T."/>
        </authorList>
    </citation>
    <scope>NUCLEOTIDE SEQUENCE [LARGE SCALE GENOMIC DNA]</scope>
    <source>
        <strain evidence="4 5">JCM6368</strain>
    </source>
</reference>
<dbReference type="Proteomes" id="UP000069705">
    <property type="component" value="Unassembled WGS sequence"/>
</dbReference>
<evidence type="ECO:0000313" key="4">
    <source>
        <dbReference type="EMBL" id="GAT03764.1"/>
    </source>
</evidence>
<proteinExistence type="predicted"/>
<dbReference type="EMBL" id="BCSZ01000035">
    <property type="protein sequence ID" value="GAT03764.1"/>
    <property type="molecule type" value="Genomic_DNA"/>
</dbReference>
<sequence length="289" mass="31894">MTTTETVTPHLRTVRRSTDIGDILRIVAEDGAVIIRDFLSADQVSRFNAELDPVLSDVAPGSQHENPIFKQFHGENTKRMTDLVTHSRTFREEILDDDLFHALGEGTYREQLGDWWLSTGQVIQIGPGNQAQFLHRDNGNYPAFAAMGKTAPEVCTNLLVALTDFTEANGATRVRPGSHLADDFNDWAQAEDTIPAEMKAGDAMYFSGKVIHGGGENRTPDQYRRAVAVAIQASFLTPEEAHSLLLDVEAVKGLSPRVQKLLGFRSQFPIGSPGLWMADYEEVADRLGL</sequence>
<dbReference type="PANTHER" id="PTHR20883:SF19">
    <property type="entry name" value="MULTIFUNCTIONAL DIOXYGENASE AUSE"/>
    <property type="match status" value="1"/>
</dbReference>
<dbReference type="GO" id="GO:0005506">
    <property type="term" value="F:iron ion binding"/>
    <property type="evidence" value="ECO:0007669"/>
    <property type="project" value="UniProtKB-ARBA"/>
</dbReference>
<keyword evidence="4" id="KW-0223">Dioxygenase</keyword>
<keyword evidence="2" id="KW-0560">Oxidoreductase</keyword>
<evidence type="ECO:0000256" key="2">
    <source>
        <dbReference type="ARBA" id="ARBA00023002"/>
    </source>
</evidence>
<dbReference type="GO" id="GO:0016706">
    <property type="term" value="F:2-oxoglutarate-dependent dioxygenase activity"/>
    <property type="evidence" value="ECO:0007669"/>
    <property type="project" value="UniProtKB-ARBA"/>
</dbReference>
<evidence type="ECO:0000256" key="3">
    <source>
        <dbReference type="ARBA" id="ARBA00023004"/>
    </source>
</evidence>
<dbReference type="Pfam" id="PF05721">
    <property type="entry name" value="PhyH"/>
    <property type="match status" value="1"/>
</dbReference>
<dbReference type="PANTHER" id="PTHR20883">
    <property type="entry name" value="PHYTANOYL-COA DIOXYGENASE DOMAIN CONTAINING 1"/>
    <property type="match status" value="1"/>
</dbReference>
<evidence type="ECO:0000256" key="1">
    <source>
        <dbReference type="ARBA" id="ARBA00022723"/>
    </source>
</evidence>
<accession>A0A100WTF9</accession>
<dbReference type="InterPro" id="IPR008775">
    <property type="entry name" value="Phytyl_CoA_dOase-like"/>
</dbReference>
<keyword evidence="3" id="KW-0408">Iron</keyword>
<name>A0A100WTF9_MYCFO</name>
<keyword evidence="1" id="KW-0479">Metal-binding</keyword>
<comment type="caution">
    <text evidence="4">The sequence shown here is derived from an EMBL/GenBank/DDBJ whole genome shotgun (WGS) entry which is preliminary data.</text>
</comment>
<reference evidence="5" key="2">
    <citation type="submission" date="2016-02" db="EMBL/GenBank/DDBJ databases">
        <title>Draft genome sequence of five rapidly growing Mycobacterium species.</title>
        <authorList>
            <person name="Katahira K."/>
            <person name="Gotou Y."/>
            <person name="Iida K."/>
            <person name="Ogura Y."/>
            <person name="Hayashi T."/>
        </authorList>
    </citation>
    <scope>NUCLEOTIDE SEQUENCE [LARGE SCALE GENOMIC DNA]</scope>
    <source>
        <strain evidence="5">JCM6368</strain>
    </source>
</reference>